<dbReference type="CTD" id="54534"/>
<comment type="similarity">
    <text evidence="2">Belongs to the mitochondrion-specific ribosomal protein mL50 family.</text>
</comment>
<evidence type="ECO:0000256" key="6">
    <source>
        <dbReference type="ARBA" id="ARBA00035183"/>
    </source>
</evidence>
<organism evidence="8">
    <name type="scientific">Fopius arisanus</name>
    <dbReference type="NCBI Taxonomy" id="64838"/>
    <lineage>
        <taxon>Eukaryota</taxon>
        <taxon>Metazoa</taxon>
        <taxon>Ecdysozoa</taxon>
        <taxon>Arthropoda</taxon>
        <taxon>Hexapoda</taxon>
        <taxon>Insecta</taxon>
        <taxon>Pterygota</taxon>
        <taxon>Neoptera</taxon>
        <taxon>Endopterygota</taxon>
        <taxon>Hymenoptera</taxon>
        <taxon>Apocrita</taxon>
        <taxon>Ichneumonoidea</taxon>
        <taxon>Braconidae</taxon>
        <taxon>Opiinae</taxon>
        <taxon>Fopius</taxon>
    </lineage>
</organism>
<keyword evidence="4" id="KW-0496">Mitochondrion</keyword>
<dbReference type="KEGG" id="fas:105271857"/>
<sequence length="209" mass="24067">MAALIGHATRACNSRLSQLLRVVTVRVDGVRHKRGEPPLPPRSTIKWKLQWDETSLGSRGFLRPLKPYEPPADASQRLDMVCRGQGLSPADSTRIDNLLKRFDFFVACEKEFNYGIPSSRLYTMETIGDVRQFYKTPIVAALPFDLVRKTELPKNLHIQYEYHRFHPATDTKFNGKTAFPYSSTIVTGLKYKKKYKGHKQKNPFEDTYE</sequence>
<proteinExistence type="inferred from homology"/>
<dbReference type="RefSeq" id="XP_011311953.1">
    <property type="nucleotide sequence ID" value="XM_011313651.1"/>
</dbReference>
<dbReference type="PANTHER" id="PTHR31542">
    <property type="entry name" value="39A RIBOSOMAL PROTEIN L50, MITOCHONDRIAL"/>
    <property type="match status" value="1"/>
</dbReference>
<keyword evidence="3" id="KW-0689">Ribosomal protein</keyword>
<reference evidence="8" key="1">
    <citation type="submission" date="2015-01" db="EMBL/GenBank/DDBJ databases">
        <title>Transcriptome Assembly of Fopius arisanus.</title>
        <authorList>
            <person name="Geib S."/>
        </authorList>
    </citation>
    <scope>NUCLEOTIDE SEQUENCE</scope>
</reference>
<dbReference type="InterPro" id="IPR018305">
    <property type="entry name" value="Ribosomal_m50"/>
</dbReference>
<evidence type="ECO:0000313" key="8">
    <source>
        <dbReference type="EMBL" id="JAG84314.1"/>
    </source>
</evidence>
<dbReference type="GO" id="GO:0005762">
    <property type="term" value="C:mitochondrial large ribosomal subunit"/>
    <property type="evidence" value="ECO:0007669"/>
    <property type="project" value="TreeGrafter"/>
</dbReference>
<evidence type="ECO:0000256" key="5">
    <source>
        <dbReference type="ARBA" id="ARBA00023274"/>
    </source>
</evidence>
<evidence type="ECO:0000313" key="10">
    <source>
        <dbReference type="RefSeq" id="XP_011311953.1"/>
    </source>
</evidence>
<keyword evidence="5" id="KW-0687">Ribonucleoprotein</keyword>
<evidence type="ECO:0000256" key="7">
    <source>
        <dbReference type="ARBA" id="ARBA00035398"/>
    </source>
</evidence>
<evidence type="ECO:0000256" key="4">
    <source>
        <dbReference type="ARBA" id="ARBA00023128"/>
    </source>
</evidence>
<reference evidence="10" key="2">
    <citation type="submission" date="2025-04" db="UniProtKB">
        <authorList>
            <consortium name="RefSeq"/>
        </authorList>
    </citation>
    <scope>IDENTIFICATION</scope>
    <source>
        <strain evidence="10">USDA-PBARC FA_bdor</strain>
        <tissue evidence="10">Whole organism</tissue>
    </source>
</reference>
<evidence type="ECO:0000313" key="9">
    <source>
        <dbReference type="Proteomes" id="UP000694866"/>
    </source>
</evidence>
<dbReference type="AlphaFoldDB" id="A0A0C9RMC5"/>
<dbReference type="GeneID" id="105271857"/>
<name>A0A0C9RMC5_9HYME</name>
<gene>
    <name evidence="8" type="primary">MRPL50_1</name>
    <name evidence="10" type="synonym">mRpL50</name>
    <name evidence="8" type="ORF">g.6640</name>
</gene>
<evidence type="ECO:0000256" key="1">
    <source>
        <dbReference type="ARBA" id="ARBA00004173"/>
    </source>
</evidence>
<accession>A0A0C9RMC5</accession>
<dbReference type="PANTHER" id="PTHR31542:SF1">
    <property type="entry name" value="LARGE RIBOSOMAL SUBUNIT PROTEIN ML50"/>
    <property type="match status" value="1"/>
</dbReference>
<accession>A0A9R1TN35</accession>
<protein>
    <recommendedName>
        <fullName evidence="6">Large ribosomal subunit protein mL50</fullName>
    </recommendedName>
    <alternativeName>
        <fullName evidence="7">39S ribosomal protein L50, mitochondrial</fullName>
    </alternativeName>
</protein>
<evidence type="ECO:0000256" key="2">
    <source>
        <dbReference type="ARBA" id="ARBA00008860"/>
    </source>
</evidence>
<dbReference type="EMBL" id="GBYB01014547">
    <property type="protein sequence ID" value="JAG84314.1"/>
    <property type="molecule type" value="Transcribed_RNA"/>
</dbReference>
<keyword evidence="9" id="KW-1185">Reference proteome</keyword>
<dbReference type="OrthoDB" id="9939609at2759"/>
<dbReference type="Proteomes" id="UP000694866">
    <property type="component" value="Unplaced"/>
</dbReference>
<comment type="subcellular location">
    <subcellularLocation>
        <location evidence="1">Mitochondrion</location>
    </subcellularLocation>
</comment>
<evidence type="ECO:0000256" key="3">
    <source>
        <dbReference type="ARBA" id="ARBA00022980"/>
    </source>
</evidence>